<evidence type="ECO:0000313" key="4">
    <source>
        <dbReference type="Proteomes" id="UP000467841"/>
    </source>
</evidence>
<dbReference type="Pfam" id="PF09331">
    <property type="entry name" value="DUF1985"/>
    <property type="match status" value="1"/>
</dbReference>
<evidence type="ECO:0000313" key="3">
    <source>
        <dbReference type="EMBL" id="CAA7027681.1"/>
    </source>
</evidence>
<proteinExistence type="predicted"/>
<dbReference type="OrthoDB" id="1106331at2759"/>
<dbReference type="AlphaFoldDB" id="A0A6D2IPW8"/>
<sequence length="213" mass="25448">MVRLKMSAKATNKNPLWFIDKPLEQREEEEIVPQTETMAEQEDEIMSDPERRAEQDDERMSRAERRQEESDEATEAKRRPEDSDDGTDVLQPLRMYFSPTHYRASTRVATFCYIYKAMNTINEILDADEKRWFHEHPQFRHFFHMPLEEQHRMQGMYMLVLRAACTEKKKECWFVVNGVPVRYSLREHALISGMYCHPYPDSFDRLGSLDFVK</sequence>
<comment type="caution">
    <text evidence="3">The sequence shown here is derived from an EMBL/GenBank/DDBJ whole genome shotgun (WGS) entry which is preliminary data.</text>
</comment>
<protein>
    <recommendedName>
        <fullName evidence="2">DUF1985 domain-containing protein</fullName>
    </recommendedName>
</protein>
<organism evidence="3 4">
    <name type="scientific">Microthlaspi erraticum</name>
    <dbReference type="NCBI Taxonomy" id="1685480"/>
    <lineage>
        <taxon>Eukaryota</taxon>
        <taxon>Viridiplantae</taxon>
        <taxon>Streptophyta</taxon>
        <taxon>Embryophyta</taxon>
        <taxon>Tracheophyta</taxon>
        <taxon>Spermatophyta</taxon>
        <taxon>Magnoliopsida</taxon>
        <taxon>eudicotyledons</taxon>
        <taxon>Gunneridae</taxon>
        <taxon>Pentapetalae</taxon>
        <taxon>rosids</taxon>
        <taxon>malvids</taxon>
        <taxon>Brassicales</taxon>
        <taxon>Brassicaceae</taxon>
        <taxon>Coluteocarpeae</taxon>
        <taxon>Microthlaspi</taxon>
    </lineage>
</organism>
<accession>A0A6D2IPW8</accession>
<name>A0A6D2IPW8_9BRAS</name>
<dbReference type="EMBL" id="CACVBM020001059">
    <property type="protein sequence ID" value="CAA7027681.1"/>
    <property type="molecule type" value="Genomic_DNA"/>
</dbReference>
<evidence type="ECO:0000256" key="1">
    <source>
        <dbReference type="SAM" id="MobiDB-lite"/>
    </source>
</evidence>
<dbReference type="PANTHER" id="PTHR48449">
    <property type="entry name" value="DUF1985 DOMAIN-CONTAINING PROTEIN"/>
    <property type="match status" value="1"/>
</dbReference>
<dbReference type="InterPro" id="IPR015410">
    <property type="entry name" value="DUF1985"/>
</dbReference>
<keyword evidence="4" id="KW-1185">Reference proteome</keyword>
<feature type="region of interest" description="Disordered" evidence="1">
    <location>
        <begin position="14"/>
        <end position="88"/>
    </location>
</feature>
<feature type="domain" description="DUF1985" evidence="2">
    <location>
        <begin position="161"/>
        <end position="201"/>
    </location>
</feature>
<feature type="compositionally biased region" description="Basic and acidic residues" evidence="1">
    <location>
        <begin position="48"/>
        <end position="81"/>
    </location>
</feature>
<dbReference type="PANTHER" id="PTHR48449:SF1">
    <property type="entry name" value="DUF1985 DOMAIN-CONTAINING PROTEIN"/>
    <property type="match status" value="1"/>
</dbReference>
<gene>
    <name evidence="3" type="ORF">MERR_LOCUS14916</name>
</gene>
<dbReference type="Proteomes" id="UP000467841">
    <property type="component" value="Unassembled WGS sequence"/>
</dbReference>
<reference evidence="3" key="1">
    <citation type="submission" date="2020-01" db="EMBL/GenBank/DDBJ databases">
        <authorList>
            <person name="Mishra B."/>
        </authorList>
    </citation>
    <scope>NUCLEOTIDE SEQUENCE [LARGE SCALE GENOMIC DNA]</scope>
</reference>
<evidence type="ECO:0000259" key="2">
    <source>
        <dbReference type="Pfam" id="PF09331"/>
    </source>
</evidence>